<reference evidence="8" key="1">
    <citation type="submission" date="2011-04" db="EMBL/GenBank/DDBJ databases">
        <title>Complete sequence of Cellvibrio gilvus ATCC 13127.</title>
        <authorList>
            <person name="Lucas S."/>
            <person name="Han J."/>
            <person name="Lapidus A."/>
            <person name="Cheng J.-F."/>
            <person name="Goodwin L."/>
            <person name="Pitluck S."/>
            <person name="Peters L."/>
            <person name="Munk A."/>
            <person name="Detter J.C."/>
            <person name="Han C."/>
            <person name="Tapia R."/>
            <person name="Land M."/>
            <person name="Hauser L."/>
            <person name="Kyrpides N."/>
            <person name="Ivanova N."/>
            <person name="Ovchinnikova G."/>
            <person name="Pagani I."/>
            <person name="Mead D."/>
            <person name="Brumm P."/>
            <person name="Woyke T."/>
        </authorList>
    </citation>
    <scope>NUCLEOTIDE SEQUENCE [LARGE SCALE GENOMIC DNA]</scope>
    <source>
        <strain evidence="8">ATCC 13127 / NRRL B-14078</strain>
    </source>
</reference>
<feature type="transmembrane region" description="Helical" evidence="5">
    <location>
        <begin position="55"/>
        <end position="76"/>
    </location>
</feature>
<dbReference type="KEGG" id="cga:Celgi_1125"/>
<gene>
    <name evidence="7" type="ordered locus">Celgi_1125</name>
</gene>
<organism evidence="7 8">
    <name type="scientific">Cellulomonas gilvus (strain ATCC 13127 / NRRL B-14078)</name>
    <name type="common">Cellvibrio gilvus</name>
    <dbReference type="NCBI Taxonomy" id="593907"/>
    <lineage>
        <taxon>Bacteria</taxon>
        <taxon>Bacillati</taxon>
        <taxon>Actinomycetota</taxon>
        <taxon>Actinomycetes</taxon>
        <taxon>Micrococcales</taxon>
        <taxon>Cellulomonadaceae</taxon>
        <taxon>Cellulomonas</taxon>
    </lineage>
</organism>
<keyword evidence="3 5" id="KW-1133">Transmembrane helix</keyword>
<dbReference type="eggNOG" id="COG1714">
    <property type="taxonomic scope" value="Bacteria"/>
</dbReference>
<evidence type="ECO:0000313" key="7">
    <source>
        <dbReference type="EMBL" id="AEI11644.1"/>
    </source>
</evidence>
<feature type="transmembrane region" description="Helical" evidence="5">
    <location>
        <begin position="23"/>
        <end position="49"/>
    </location>
</feature>
<evidence type="ECO:0000259" key="6">
    <source>
        <dbReference type="Pfam" id="PF06271"/>
    </source>
</evidence>
<dbReference type="Proteomes" id="UP000000485">
    <property type="component" value="Chromosome"/>
</dbReference>
<proteinExistence type="predicted"/>
<protein>
    <submittedName>
        <fullName evidence="7">RDD domain containing protein</fullName>
    </submittedName>
</protein>
<dbReference type="RefSeq" id="WP_013883163.1">
    <property type="nucleotide sequence ID" value="NC_015671.1"/>
</dbReference>
<comment type="subcellular location">
    <subcellularLocation>
        <location evidence="1">Membrane</location>
        <topology evidence="1">Multi-pass membrane protein</topology>
    </subcellularLocation>
</comment>
<evidence type="ECO:0000256" key="3">
    <source>
        <dbReference type="ARBA" id="ARBA00022989"/>
    </source>
</evidence>
<dbReference type="AlphaFoldDB" id="F8A197"/>
<name>F8A197_CELGA</name>
<feature type="domain" description="RDD" evidence="6">
    <location>
        <begin position="17"/>
        <end position="145"/>
    </location>
</feature>
<evidence type="ECO:0000256" key="5">
    <source>
        <dbReference type="SAM" id="Phobius"/>
    </source>
</evidence>
<evidence type="ECO:0000313" key="8">
    <source>
        <dbReference type="Proteomes" id="UP000000485"/>
    </source>
</evidence>
<keyword evidence="2 5" id="KW-0812">Transmembrane</keyword>
<evidence type="ECO:0000256" key="1">
    <source>
        <dbReference type="ARBA" id="ARBA00004141"/>
    </source>
</evidence>
<dbReference type="PANTHER" id="PTHR38480">
    <property type="entry name" value="SLR0254 PROTEIN"/>
    <property type="match status" value="1"/>
</dbReference>
<dbReference type="EMBL" id="CP002665">
    <property type="protein sequence ID" value="AEI11644.1"/>
    <property type="molecule type" value="Genomic_DNA"/>
</dbReference>
<dbReference type="PANTHER" id="PTHR38480:SF1">
    <property type="entry name" value="SLR0254 PROTEIN"/>
    <property type="match status" value="1"/>
</dbReference>
<keyword evidence="4 5" id="KW-0472">Membrane</keyword>
<accession>F8A197</accession>
<dbReference type="Pfam" id="PF06271">
    <property type="entry name" value="RDD"/>
    <property type="match status" value="1"/>
</dbReference>
<evidence type="ECO:0000256" key="4">
    <source>
        <dbReference type="ARBA" id="ARBA00023136"/>
    </source>
</evidence>
<dbReference type="STRING" id="593907.Celgi_1125"/>
<dbReference type="InterPro" id="IPR010432">
    <property type="entry name" value="RDD"/>
</dbReference>
<dbReference type="OrthoDB" id="9787732at2"/>
<sequence>MDTIITGEGVELDARAASVASRLLGALIDLIISVALLVGAIVLLVNVVASSSSEAAARIGVIVTVVTVTLAAPTAVDTLTRGRSLGRLAVGIRVVRDDGGPITFRQAFVRALTGLLELWVTFGTVAVICSMVHPQGKRVGDILAGTYAVRVRGATTVRTPVLMPYELGAWAQHADVARLPDGLALAVRQFLARAPRLHHASRVELGTQLTQEVGRYVRPLPPAGTHPESFLAAVLAERRTRELRSEQVAEARREREAAALHRLPHGVPDPAR</sequence>
<dbReference type="HOGENOM" id="CLU_054176_0_0_11"/>
<keyword evidence="8" id="KW-1185">Reference proteome</keyword>
<evidence type="ECO:0000256" key="2">
    <source>
        <dbReference type="ARBA" id="ARBA00022692"/>
    </source>
</evidence>
<dbReference type="GO" id="GO:0016020">
    <property type="term" value="C:membrane"/>
    <property type="evidence" value="ECO:0007669"/>
    <property type="project" value="UniProtKB-SubCell"/>
</dbReference>